<reference evidence="2 3" key="1">
    <citation type="submission" date="2023-10" db="EMBL/GenBank/DDBJ databases">
        <title>Chromosome-scale genome assembly provides insights into flower coloration mechanisms of Canna indica.</title>
        <authorList>
            <person name="Li C."/>
        </authorList>
    </citation>
    <scope>NUCLEOTIDE SEQUENCE [LARGE SCALE GENOMIC DNA]</scope>
    <source>
        <tissue evidence="2">Flower</tissue>
    </source>
</reference>
<dbReference type="AlphaFoldDB" id="A0AAQ3JNQ3"/>
<sequence length="204" mass="23322">MSGLPLEFMHDGILSQIAVVVGKPVKIDEVTLSRKRGNFARICILLDLKKPVQQGVWIETMKGNFFQSIAYENLPKLYFRCGKVGHVEQGCLVGEKKKEDKKDGNQKSTEDKERNDLYGPWIQVQKRRKNGIRNSNREEELRKNSFVVLDNPTFENSDGVEKNQEVEEMGSNGKKEKLDTSLSKMVNMVTEKNLQWKKKGESSS</sequence>
<organism evidence="2 3">
    <name type="scientific">Canna indica</name>
    <name type="common">Indian-shot</name>
    <dbReference type="NCBI Taxonomy" id="4628"/>
    <lineage>
        <taxon>Eukaryota</taxon>
        <taxon>Viridiplantae</taxon>
        <taxon>Streptophyta</taxon>
        <taxon>Embryophyta</taxon>
        <taxon>Tracheophyta</taxon>
        <taxon>Spermatophyta</taxon>
        <taxon>Magnoliopsida</taxon>
        <taxon>Liliopsida</taxon>
        <taxon>Zingiberales</taxon>
        <taxon>Cannaceae</taxon>
        <taxon>Canna</taxon>
    </lineage>
</organism>
<dbReference type="PANTHER" id="PTHR31286:SF99">
    <property type="entry name" value="DUF4283 DOMAIN-CONTAINING PROTEIN"/>
    <property type="match status" value="1"/>
</dbReference>
<name>A0AAQ3JNQ3_9LILI</name>
<evidence type="ECO:0000313" key="2">
    <source>
        <dbReference type="EMBL" id="WOK93201.1"/>
    </source>
</evidence>
<accession>A0AAQ3JNQ3</accession>
<feature type="region of interest" description="Disordered" evidence="1">
    <location>
        <begin position="95"/>
        <end position="117"/>
    </location>
</feature>
<feature type="compositionally biased region" description="Basic and acidic residues" evidence="1">
    <location>
        <begin position="95"/>
        <end position="116"/>
    </location>
</feature>
<gene>
    <name evidence="2" type="ORF">Cni_G01895</name>
</gene>
<dbReference type="Proteomes" id="UP001327560">
    <property type="component" value="Chromosome 1"/>
</dbReference>
<evidence type="ECO:0000313" key="3">
    <source>
        <dbReference type="Proteomes" id="UP001327560"/>
    </source>
</evidence>
<evidence type="ECO:0008006" key="4">
    <source>
        <dbReference type="Google" id="ProtNLM"/>
    </source>
</evidence>
<feature type="region of interest" description="Disordered" evidence="1">
    <location>
        <begin position="152"/>
        <end position="181"/>
    </location>
</feature>
<keyword evidence="3" id="KW-1185">Reference proteome</keyword>
<evidence type="ECO:0000256" key="1">
    <source>
        <dbReference type="SAM" id="MobiDB-lite"/>
    </source>
</evidence>
<proteinExistence type="predicted"/>
<dbReference type="InterPro" id="IPR040256">
    <property type="entry name" value="At4g02000-like"/>
</dbReference>
<dbReference type="PANTHER" id="PTHR31286">
    <property type="entry name" value="GLYCINE-RICH CELL WALL STRUCTURAL PROTEIN 1.8-LIKE"/>
    <property type="match status" value="1"/>
</dbReference>
<protein>
    <recommendedName>
        <fullName evidence="4">Zinc knuckle CX2CX4HX4C domain-containing protein</fullName>
    </recommendedName>
</protein>
<dbReference type="EMBL" id="CP136890">
    <property type="protein sequence ID" value="WOK93201.1"/>
    <property type="molecule type" value="Genomic_DNA"/>
</dbReference>